<dbReference type="EMBL" id="CP017420">
    <property type="protein sequence ID" value="AOV05689.1"/>
    <property type="molecule type" value="Genomic_DNA"/>
</dbReference>
<protein>
    <submittedName>
        <fullName evidence="1">Uncharacterized protein</fullName>
    </submittedName>
</protein>
<gene>
    <name evidence="1" type="ORF">BI380_32455</name>
</gene>
<name>A0ABM6EDU9_9BURK</name>
<sequence>MPPVLFNPYTGEPRDARDIASDPHGVLIVPPGAMLAAAPQAPAAPVDIDSAEAYAFASTNEPTALLRHWFRKGFAAGQAAPAAPAVDVLSPERMREEFIAWAEVAYRHEKDFTKRDFEICLKAWRFGSANALLAAQAATNTKTGDKS</sequence>
<evidence type="ECO:0000313" key="2">
    <source>
        <dbReference type="Proteomes" id="UP000095607"/>
    </source>
</evidence>
<evidence type="ECO:0000313" key="1">
    <source>
        <dbReference type="EMBL" id="AOV05689.1"/>
    </source>
</evidence>
<dbReference type="Proteomes" id="UP000095607">
    <property type="component" value="Chromosome"/>
</dbReference>
<keyword evidence="2" id="KW-1185">Reference proteome</keyword>
<proteinExistence type="predicted"/>
<reference evidence="1 2" key="1">
    <citation type="submission" date="2016-09" db="EMBL/GenBank/DDBJ databases">
        <title>Complete genome sequence of Deltia acidovorans CM13 isolated from murine proximal colonic tissue.</title>
        <authorList>
            <person name="Saffarian A."/>
        </authorList>
    </citation>
    <scope>NUCLEOTIDE SEQUENCE [LARGE SCALE GENOMIC DNA]</scope>
    <source>
        <strain evidence="1 2">CM13</strain>
    </source>
</reference>
<accession>A0ABM6EDU9</accession>
<organism evidence="1 2">
    <name type="scientific">Delftia tsuruhatensis</name>
    <dbReference type="NCBI Taxonomy" id="180282"/>
    <lineage>
        <taxon>Bacteria</taxon>
        <taxon>Pseudomonadati</taxon>
        <taxon>Pseudomonadota</taxon>
        <taxon>Betaproteobacteria</taxon>
        <taxon>Burkholderiales</taxon>
        <taxon>Comamonadaceae</taxon>
        <taxon>Delftia</taxon>
    </lineage>
</organism>